<proteinExistence type="inferred from homology"/>
<evidence type="ECO:0000256" key="4">
    <source>
        <dbReference type="ARBA" id="ARBA00022964"/>
    </source>
</evidence>
<keyword evidence="3" id="KW-0479">Metal-binding</keyword>
<keyword evidence="4" id="KW-0223">Dioxygenase</keyword>
<comment type="similarity">
    <text evidence="2">Belongs to the carotenoid oxygenase family.</text>
</comment>
<evidence type="ECO:0000256" key="3">
    <source>
        <dbReference type="ARBA" id="ARBA00022723"/>
    </source>
</evidence>
<evidence type="ECO:0008006" key="8">
    <source>
        <dbReference type="Google" id="ProtNLM"/>
    </source>
</evidence>
<evidence type="ECO:0000256" key="5">
    <source>
        <dbReference type="ARBA" id="ARBA00023004"/>
    </source>
</evidence>
<comment type="caution">
    <text evidence="6">The sequence shown here is derived from an EMBL/GenBank/DDBJ whole genome shotgun (WGS) entry which is preliminary data.</text>
</comment>
<protein>
    <recommendedName>
        <fullName evidence="8">Carotenoid cleavage dioxygenase</fullName>
    </recommendedName>
</protein>
<reference evidence="6 7" key="1">
    <citation type="journal article" date="2021" name="Comput. Struct. Biotechnol. J.">
        <title>De novo genome assembly of the potent medicinal plant Rehmannia glutinosa using nanopore technology.</title>
        <authorList>
            <person name="Ma L."/>
            <person name="Dong C."/>
            <person name="Song C."/>
            <person name="Wang X."/>
            <person name="Zheng X."/>
            <person name="Niu Y."/>
            <person name="Chen S."/>
            <person name="Feng W."/>
        </authorList>
    </citation>
    <scope>NUCLEOTIDE SEQUENCE [LARGE SCALE GENOMIC DNA]</scope>
    <source>
        <strain evidence="6">DH-2019</strain>
    </source>
</reference>
<evidence type="ECO:0000313" key="6">
    <source>
        <dbReference type="EMBL" id="KAK6116917.1"/>
    </source>
</evidence>
<name>A0ABR0U348_REHGL</name>
<dbReference type="PANTHER" id="PTHR10543:SF46">
    <property type="entry name" value="CAROTENOID CLEAVAGE DIOXYGENASE 4, CHLOROPLASTIC-RELATED"/>
    <property type="match status" value="1"/>
</dbReference>
<sequence length="533" mass="59102">MDDTSTPINNDDFICSFVDSPVRPSIDPKRVLLGNFAPVDELPPTVVEGGEPLPPCLDGVYIRNGPNPQFFPKSPYHFLDGDGMLHMIKICQGKATFCSRYVKTHKYLMESKTGYPIVPNFIAGFNGVVPSMARLVLTWARVLTKQFDPLRHGFGVANTSVAFLCGRLFALCESDLPYEVKVTEDGDIITLGRHDFRSREPFLRMTAHPKIDKATGEAFGYGYDVVRPYLTFYRIDCGGRKQKGVPISSMEKCAAIHDFAVTENYVVFPDTQIVMNPWWILRGRSAVGIDPDKIPRLGIIPRYAEDERGMRWIDAPGFNMLHCVNAWEEDGGAAIVMVASNIVSAEHIFDDMESSQLTLEKLTIDVKAKSMKRQSLSTQVLDFAVINPAYAAKKNRYVYAGVKGPKSWLGVVKLDLSLTDDDGSDCTVASHLYGPGWCGGEPFFVAREPNKPAAEEDDGYLITYVHDENTQESKFLVMDAKSPTLDIIAAVKLPQRVPNGFHGLFKKLPGEIDQEQCQDPYGDTSSGESATNS</sequence>
<keyword evidence="4" id="KW-0560">Oxidoreductase</keyword>
<organism evidence="6 7">
    <name type="scientific">Rehmannia glutinosa</name>
    <name type="common">Chinese foxglove</name>
    <dbReference type="NCBI Taxonomy" id="99300"/>
    <lineage>
        <taxon>Eukaryota</taxon>
        <taxon>Viridiplantae</taxon>
        <taxon>Streptophyta</taxon>
        <taxon>Embryophyta</taxon>
        <taxon>Tracheophyta</taxon>
        <taxon>Spermatophyta</taxon>
        <taxon>Magnoliopsida</taxon>
        <taxon>eudicotyledons</taxon>
        <taxon>Gunneridae</taxon>
        <taxon>Pentapetalae</taxon>
        <taxon>asterids</taxon>
        <taxon>lamiids</taxon>
        <taxon>Lamiales</taxon>
        <taxon>Orobanchaceae</taxon>
        <taxon>Rehmannieae</taxon>
        <taxon>Rehmannia</taxon>
    </lineage>
</organism>
<gene>
    <name evidence="6" type="ORF">DH2020_049292</name>
</gene>
<accession>A0ABR0U348</accession>
<evidence type="ECO:0000256" key="2">
    <source>
        <dbReference type="ARBA" id="ARBA00006787"/>
    </source>
</evidence>
<dbReference type="PANTHER" id="PTHR10543">
    <property type="entry name" value="BETA-CAROTENE DIOXYGENASE"/>
    <property type="match status" value="1"/>
</dbReference>
<dbReference type="InterPro" id="IPR004294">
    <property type="entry name" value="Carotenoid_Oase"/>
</dbReference>
<dbReference type="EMBL" id="JABTTQ020003477">
    <property type="protein sequence ID" value="KAK6116917.1"/>
    <property type="molecule type" value="Genomic_DNA"/>
</dbReference>
<dbReference type="Proteomes" id="UP001318860">
    <property type="component" value="Unassembled WGS sequence"/>
</dbReference>
<evidence type="ECO:0000256" key="1">
    <source>
        <dbReference type="ARBA" id="ARBA00001954"/>
    </source>
</evidence>
<keyword evidence="7" id="KW-1185">Reference proteome</keyword>
<evidence type="ECO:0000313" key="7">
    <source>
        <dbReference type="Proteomes" id="UP001318860"/>
    </source>
</evidence>
<dbReference type="Pfam" id="PF03055">
    <property type="entry name" value="RPE65"/>
    <property type="match status" value="1"/>
</dbReference>
<keyword evidence="5" id="KW-0408">Iron</keyword>
<comment type="cofactor">
    <cofactor evidence="1">
        <name>Fe(2+)</name>
        <dbReference type="ChEBI" id="CHEBI:29033"/>
    </cofactor>
</comment>